<organism evidence="2 3">
    <name type="scientific">Massariosphaeria phaeospora</name>
    <dbReference type="NCBI Taxonomy" id="100035"/>
    <lineage>
        <taxon>Eukaryota</taxon>
        <taxon>Fungi</taxon>
        <taxon>Dikarya</taxon>
        <taxon>Ascomycota</taxon>
        <taxon>Pezizomycotina</taxon>
        <taxon>Dothideomycetes</taxon>
        <taxon>Pleosporomycetidae</taxon>
        <taxon>Pleosporales</taxon>
        <taxon>Pleosporales incertae sedis</taxon>
        <taxon>Massariosphaeria</taxon>
    </lineage>
</organism>
<protein>
    <recommendedName>
        <fullName evidence="1">F-box domain-containing protein</fullName>
    </recommendedName>
</protein>
<evidence type="ECO:0000259" key="1">
    <source>
        <dbReference type="PROSITE" id="PS50181"/>
    </source>
</evidence>
<dbReference type="InterPro" id="IPR001810">
    <property type="entry name" value="F-box_dom"/>
</dbReference>
<sequence length="518" mass="58601">MSPRSLPDLPEELIEDVASRCRKPDLANLALASRQLNRIASAVLYRHISIVLKAKNYRSIRHENSLEPLHSITALLLQRPELAACVRHLTLRLDWNDREDTEEGCYADGLLPALEDGVIAMLQRYEAEHSVHTRSSLTSSPKWLVDKFVAVLLSLSLPNLVYLDTDFMRRAGGLFSHRVSLPLNEEESKNLSHVREVLFCSIAKDVLDFSNVEVFFSLPACRKVCMYGLERIHHGVDSERFEEGDDNVLARLKHGRASTSWPTSSVEHLEIRSSTLTFAEICHLIGRCKALHTFGYEHSPDYNDGRDGFSLNMWNVVDALGVHAETLQELYLNAYAGDVTVDGELLDFRKLSHLRHLKIPTDCLTSALAADDGGLIEQGSPDQDALWAQVKKVLPASLQKLTLTGPVKEHTREWRVLFAAVLPRLVYDKTALPELKEIIIQISCKSAPPAQTLLTIQRFAKRQGIELRFFHWYRAVRQRVWGIDEDVHCWAVVPNQRNIASKTAEIDVEGLEDEILEE</sequence>
<evidence type="ECO:0000313" key="3">
    <source>
        <dbReference type="Proteomes" id="UP000481861"/>
    </source>
</evidence>
<dbReference type="AlphaFoldDB" id="A0A7C8IN43"/>
<reference evidence="2 3" key="1">
    <citation type="submission" date="2020-01" db="EMBL/GenBank/DDBJ databases">
        <authorList>
            <consortium name="DOE Joint Genome Institute"/>
            <person name="Haridas S."/>
            <person name="Albert R."/>
            <person name="Binder M."/>
            <person name="Bloem J."/>
            <person name="Labutti K."/>
            <person name="Salamov A."/>
            <person name="Andreopoulos B."/>
            <person name="Baker S.E."/>
            <person name="Barry K."/>
            <person name="Bills G."/>
            <person name="Bluhm B.H."/>
            <person name="Cannon C."/>
            <person name="Castanera R."/>
            <person name="Culley D.E."/>
            <person name="Daum C."/>
            <person name="Ezra D."/>
            <person name="Gonzalez J.B."/>
            <person name="Henrissat B."/>
            <person name="Kuo A."/>
            <person name="Liang C."/>
            <person name="Lipzen A."/>
            <person name="Lutzoni F."/>
            <person name="Magnuson J."/>
            <person name="Mondo S."/>
            <person name="Nolan M."/>
            <person name="Ohm R."/>
            <person name="Pangilinan J."/>
            <person name="Park H.-J.H."/>
            <person name="Ramirez L."/>
            <person name="Alfaro M."/>
            <person name="Sun H."/>
            <person name="Tritt A."/>
            <person name="Yoshinaga Y."/>
            <person name="Zwiers L.-H.L."/>
            <person name="Turgeon B.G."/>
            <person name="Goodwin S.B."/>
            <person name="Spatafora J.W."/>
            <person name="Crous P.W."/>
            <person name="Grigoriev I.V."/>
        </authorList>
    </citation>
    <scope>NUCLEOTIDE SEQUENCE [LARGE SCALE GENOMIC DNA]</scope>
    <source>
        <strain evidence="2 3">CBS 611.86</strain>
    </source>
</reference>
<accession>A0A7C8IN43</accession>
<proteinExistence type="predicted"/>
<dbReference type="Proteomes" id="UP000481861">
    <property type="component" value="Unassembled WGS sequence"/>
</dbReference>
<dbReference type="CDD" id="cd09917">
    <property type="entry name" value="F-box_SF"/>
    <property type="match status" value="1"/>
</dbReference>
<gene>
    <name evidence="2" type="ORF">BDV95DRAFT_15682</name>
</gene>
<keyword evidence="3" id="KW-1185">Reference proteome</keyword>
<name>A0A7C8IN43_9PLEO</name>
<dbReference type="PROSITE" id="PS50181">
    <property type="entry name" value="FBOX"/>
    <property type="match status" value="1"/>
</dbReference>
<dbReference type="OrthoDB" id="5130616at2759"/>
<feature type="domain" description="F-box" evidence="1">
    <location>
        <begin position="3"/>
        <end position="48"/>
    </location>
</feature>
<dbReference type="Pfam" id="PF12937">
    <property type="entry name" value="F-box-like"/>
    <property type="match status" value="1"/>
</dbReference>
<evidence type="ECO:0000313" key="2">
    <source>
        <dbReference type="EMBL" id="KAF2878230.1"/>
    </source>
</evidence>
<comment type="caution">
    <text evidence="2">The sequence shown here is derived from an EMBL/GenBank/DDBJ whole genome shotgun (WGS) entry which is preliminary data.</text>
</comment>
<dbReference type="EMBL" id="JAADJZ010000001">
    <property type="protein sequence ID" value="KAF2878230.1"/>
    <property type="molecule type" value="Genomic_DNA"/>
</dbReference>